<evidence type="ECO:0000256" key="2">
    <source>
        <dbReference type="PIRSR" id="PIRSR011396-2"/>
    </source>
</evidence>
<organism evidence="3 4">
    <name type="scientific">Oleiphilus messinensis</name>
    <dbReference type="NCBI Taxonomy" id="141451"/>
    <lineage>
        <taxon>Bacteria</taxon>
        <taxon>Pseudomonadati</taxon>
        <taxon>Pseudomonadota</taxon>
        <taxon>Gammaproteobacteria</taxon>
        <taxon>Oceanospirillales</taxon>
        <taxon>Oleiphilaceae</taxon>
        <taxon>Oleiphilus</taxon>
    </lineage>
</organism>
<name>A0A1Y0IBD7_9GAMM</name>
<dbReference type="AlphaFoldDB" id="A0A1Y0IBD7"/>
<dbReference type="GO" id="GO:0004497">
    <property type="term" value="F:monooxygenase activity"/>
    <property type="evidence" value="ECO:0007669"/>
    <property type="project" value="InterPro"/>
</dbReference>
<sequence length="503" mass="57101">MKKITDVVVLGGGTAGLISAITLRKHCPELSIKLIRSKAIGVIGVGEGTLGSFNPFFFDYLGLDRGEFYRQVNPSWKLGIKFRWGRRGAFNYAFSPNCDWQWDDLAYPNGFYCQDNFLHTCQYSSLMDVDMAFVKKPNGDPLILNDAVFHLENTRFVDYLESQAEALGIPLIDKKVSSATCSERGVSSFLLEDGNTLEADLFIDASGFKSVLLHQHLNIPFQSFESSLFCDRALIGTWKRTTEAIRPYTTSDTMNAGWSWRIDHESHINRGYVYSSSFLSRDAAETEFRTENPLLGDLHEIKFTPGKYARSWEKNVVAIGNASGFVEPLEATSIGIICAQSKKLVDALKASQGAPNQMIRDLYNHYVDTQWEATRRFLTLHYKLNTLLDNSFWQTCNSETVTGDLISEMLQFYETYGPDNRLMRAFLPESDPFGIDGYLTIMVGMKHPYPTAASVYSHPPLSEADKVRWRTHQHYYREQAEQNALSAQEALAIIKSPDWEWYQ</sequence>
<dbReference type="OrthoDB" id="5751025at2"/>
<feature type="binding site" evidence="2">
    <location>
        <position position="77"/>
    </location>
    <ligand>
        <name>7-chloro-L-tryptophan</name>
        <dbReference type="ChEBI" id="CHEBI:58713"/>
    </ligand>
</feature>
<dbReference type="Gene3D" id="3.50.50.60">
    <property type="entry name" value="FAD/NAD(P)-binding domain"/>
    <property type="match status" value="1"/>
</dbReference>
<keyword evidence="2" id="KW-0547">Nucleotide-binding</keyword>
<protein>
    <submittedName>
        <fullName evidence="3">Tryptophan-5-halogenase</fullName>
    </submittedName>
</protein>
<evidence type="ECO:0000256" key="1">
    <source>
        <dbReference type="PIRSR" id="PIRSR011396-1"/>
    </source>
</evidence>
<gene>
    <name evidence="3" type="ORF">OLMES_3770</name>
</gene>
<accession>A0A1Y0IBD7</accession>
<dbReference type="Proteomes" id="UP000196027">
    <property type="component" value="Chromosome"/>
</dbReference>
<dbReference type="SUPFAM" id="SSF51905">
    <property type="entry name" value="FAD/NAD(P)-binding domain"/>
    <property type="match status" value="1"/>
</dbReference>
<dbReference type="PIRSF" id="PIRSF011396">
    <property type="entry name" value="Trp_halogenase"/>
    <property type="match status" value="1"/>
</dbReference>
<evidence type="ECO:0000313" key="3">
    <source>
        <dbReference type="EMBL" id="ARU57791.1"/>
    </source>
</evidence>
<dbReference type="InterPro" id="IPR033856">
    <property type="entry name" value="Trp_halogen"/>
</dbReference>
<dbReference type="EMBL" id="CP021425">
    <property type="protein sequence ID" value="ARU57791.1"/>
    <property type="molecule type" value="Genomic_DNA"/>
</dbReference>
<keyword evidence="2" id="KW-0285">Flavoprotein</keyword>
<dbReference type="InterPro" id="IPR006905">
    <property type="entry name" value="Flavin_halogenase"/>
</dbReference>
<feature type="binding site" evidence="2">
    <location>
        <position position="334"/>
    </location>
    <ligand>
        <name>FAD</name>
        <dbReference type="ChEBI" id="CHEBI:57692"/>
    </ligand>
</feature>
<feature type="binding site" evidence="2">
    <location>
        <position position="330"/>
    </location>
    <ligand>
        <name>L-tryptophan</name>
        <dbReference type="ChEBI" id="CHEBI:57912"/>
    </ligand>
</feature>
<dbReference type="RefSeq" id="WP_157678379.1">
    <property type="nucleotide sequence ID" value="NZ_CP021425.1"/>
</dbReference>
<feature type="binding site" evidence="2">
    <location>
        <position position="176"/>
    </location>
    <ligand>
        <name>FAD</name>
        <dbReference type="ChEBI" id="CHEBI:57692"/>
    </ligand>
</feature>
<feature type="binding site" evidence="2">
    <location>
        <begin position="12"/>
        <end position="15"/>
    </location>
    <ligand>
        <name>FAD</name>
        <dbReference type="ChEBI" id="CHEBI:57692"/>
    </ligand>
</feature>
<feature type="active site" evidence="1">
    <location>
        <position position="77"/>
    </location>
</feature>
<dbReference type="PANTHER" id="PTHR43747:SF4">
    <property type="entry name" value="FLAVIN-DEPENDENT TRYPTOPHAN HALOGENASE"/>
    <property type="match status" value="1"/>
</dbReference>
<dbReference type="InterPro" id="IPR036188">
    <property type="entry name" value="FAD/NAD-bd_sf"/>
</dbReference>
<dbReference type="KEGG" id="ome:OLMES_3770"/>
<keyword evidence="2" id="KW-0274">FAD</keyword>
<dbReference type="Pfam" id="PF04820">
    <property type="entry name" value="Trp_halogenase"/>
    <property type="match status" value="1"/>
</dbReference>
<dbReference type="PANTHER" id="PTHR43747">
    <property type="entry name" value="FAD-BINDING PROTEIN"/>
    <property type="match status" value="1"/>
</dbReference>
<keyword evidence="4" id="KW-1185">Reference proteome</keyword>
<dbReference type="GO" id="GO:0000166">
    <property type="term" value="F:nucleotide binding"/>
    <property type="evidence" value="ECO:0007669"/>
    <property type="project" value="UniProtKB-KW"/>
</dbReference>
<reference evidence="3 4" key="1">
    <citation type="submission" date="2017-05" db="EMBL/GenBank/DDBJ databases">
        <title>Genomic insights into alkan degradation activity of Oleiphilus messinensis.</title>
        <authorList>
            <person name="Kozyavkin S.A."/>
            <person name="Slesarev A.I."/>
            <person name="Golyshin P.N."/>
            <person name="Korzhenkov A."/>
            <person name="Golyshina O.N."/>
            <person name="Toshchakov S.V."/>
        </authorList>
    </citation>
    <scope>NUCLEOTIDE SEQUENCE [LARGE SCALE GENOMIC DNA]</scope>
    <source>
        <strain evidence="3 4">ME102</strain>
    </source>
</reference>
<dbReference type="InterPro" id="IPR050816">
    <property type="entry name" value="Flavin-dep_Halogenase_NPB"/>
</dbReference>
<proteinExistence type="predicted"/>
<evidence type="ECO:0000313" key="4">
    <source>
        <dbReference type="Proteomes" id="UP000196027"/>
    </source>
</evidence>